<keyword evidence="2" id="KW-1133">Transmembrane helix</keyword>
<feature type="compositionally biased region" description="Basic and acidic residues" evidence="1">
    <location>
        <begin position="130"/>
        <end position="144"/>
    </location>
</feature>
<keyword evidence="2" id="KW-0812">Transmembrane</keyword>
<feature type="transmembrane region" description="Helical" evidence="2">
    <location>
        <begin position="29"/>
        <end position="46"/>
    </location>
</feature>
<keyword evidence="4" id="KW-1185">Reference proteome</keyword>
<proteinExistence type="predicted"/>
<feature type="transmembrane region" description="Helical" evidence="2">
    <location>
        <begin position="66"/>
        <end position="85"/>
    </location>
</feature>
<reference evidence="3 4" key="2">
    <citation type="submission" date="2020-02" db="EMBL/GenBank/DDBJ databases">
        <title>The new genus of Enterobacteriales.</title>
        <authorList>
            <person name="Kim I.S."/>
        </authorList>
    </citation>
    <scope>NUCLEOTIDE SEQUENCE [LARGE SCALE GENOMIC DNA]</scope>
    <source>
        <strain evidence="3 4">SAP-6</strain>
    </source>
</reference>
<protein>
    <submittedName>
        <fullName evidence="3">Uncharacterized protein</fullName>
    </submittedName>
</protein>
<evidence type="ECO:0000313" key="3">
    <source>
        <dbReference type="EMBL" id="NDL64404.1"/>
    </source>
</evidence>
<keyword evidence="2" id="KW-0472">Membrane</keyword>
<dbReference type="RefSeq" id="WP_162367124.1">
    <property type="nucleotide sequence ID" value="NZ_WUBS01000012.1"/>
</dbReference>
<dbReference type="AlphaFoldDB" id="A0A845SNA0"/>
<organism evidence="3 4">
    <name type="scientific">Acerihabitans arboris</name>
    <dbReference type="NCBI Taxonomy" id="2691583"/>
    <lineage>
        <taxon>Bacteria</taxon>
        <taxon>Pseudomonadati</taxon>
        <taxon>Pseudomonadota</taxon>
        <taxon>Gammaproteobacteria</taxon>
        <taxon>Enterobacterales</taxon>
        <taxon>Pectobacteriaceae</taxon>
        <taxon>Acerihabitans</taxon>
    </lineage>
</organism>
<reference evidence="3 4" key="1">
    <citation type="submission" date="2019-12" db="EMBL/GenBank/DDBJ databases">
        <authorList>
            <person name="Lee S.D."/>
        </authorList>
    </citation>
    <scope>NUCLEOTIDE SEQUENCE [LARGE SCALE GENOMIC DNA]</scope>
    <source>
        <strain evidence="3 4">SAP-6</strain>
    </source>
</reference>
<comment type="caution">
    <text evidence="3">The sequence shown here is derived from an EMBL/GenBank/DDBJ whole genome shotgun (WGS) entry which is preliminary data.</text>
</comment>
<dbReference type="EMBL" id="WUBS01000012">
    <property type="protein sequence ID" value="NDL64404.1"/>
    <property type="molecule type" value="Genomic_DNA"/>
</dbReference>
<name>A0A845SNA0_9GAMM</name>
<sequence length="144" mass="15999">MINLIITCHNIIYEVIGFNLSPNLKINKYIGIVLAIFILFHCVRHISESFLPYSLKLVLHSKPSSYLACLTHIIIVLCQSMNVWLKNKYSLRAIRAIKSKRAFAPKRSATRPPSPGRHLGEPGAALTPKAHQEAKGKDGEAAQG</sequence>
<accession>A0A845SNA0</accession>
<evidence type="ECO:0000256" key="1">
    <source>
        <dbReference type="SAM" id="MobiDB-lite"/>
    </source>
</evidence>
<evidence type="ECO:0000313" key="4">
    <source>
        <dbReference type="Proteomes" id="UP000461443"/>
    </source>
</evidence>
<gene>
    <name evidence="3" type="ORF">GRH90_16855</name>
</gene>
<feature type="region of interest" description="Disordered" evidence="1">
    <location>
        <begin position="103"/>
        <end position="144"/>
    </location>
</feature>
<evidence type="ECO:0000256" key="2">
    <source>
        <dbReference type="SAM" id="Phobius"/>
    </source>
</evidence>
<dbReference type="Proteomes" id="UP000461443">
    <property type="component" value="Unassembled WGS sequence"/>
</dbReference>